<proteinExistence type="predicted"/>
<accession>A0A853AS70</accession>
<reference evidence="2 3" key="1">
    <citation type="submission" date="2020-07" db="EMBL/GenBank/DDBJ databases">
        <title>Sequencing the genomes of 1000 actinobacteria strains.</title>
        <authorList>
            <person name="Klenk H.-P."/>
        </authorList>
    </citation>
    <scope>NUCLEOTIDE SEQUENCE [LARGE SCALE GENOMIC DNA]</scope>
    <source>
        <strain evidence="2 3">DSM 44065</strain>
    </source>
</reference>
<keyword evidence="3" id="KW-1185">Reference proteome</keyword>
<organism evidence="2 3">
    <name type="scientific">Saccharopolyspora hordei</name>
    <dbReference type="NCBI Taxonomy" id="1838"/>
    <lineage>
        <taxon>Bacteria</taxon>
        <taxon>Bacillati</taxon>
        <taxon>Actinomycetota</taxon>
        <taxon>Actinomycetes</taxon>
        <taxon>Pseudonocardiales</taxon>
        <taxon>Pseudonocardiaceae</taxon>
        <taxon>Saccharopolyspora</taxon>
    </lineage>
</organism>
<evidence type="ECO:0000313" key="3">
    <source>
        <dbReference type="Proteomes" id="UP000587002"/>
    </source>
</evidence>
<dbReference type="SMART" id="SM00530">
    <property type="entry name" value="HTH_XRE"/>
    <property type="match status" value="1"/>
</dbReference>
<dbReference type="Pfam" id="PF13560">
    <property type="entry name" value="HTH_31"/>
    <property type="match status" value="1"/>
</dbReference>
<gene>
    <name evidence="2" type="ORF">HNR68_003410</name>
</gene>
<dbReference type="GO" id="GO:0003677">
    <property type="term" value="F:DNA binding"/>
    <property type="evidence" value="ECO:0007669"/>
    <property type="project" value="InterPro"/>
</dbReference>
<name>A0A853AS70_9PSEU</name>
<dbReference type="Proteomes" id="UP000587002">
    <property type="component" value="Unassembled WGS sequence"/>
</dbReference>
<dbReference type="EMBL" id="JACCFJ010000001">
    <property type="protein sequence ID" value="NYI84780.1"/>
    <property type="molecule type" value="Genomic_DNA"/>
</dbReference>
<evidence type="ECO:0000259" key="1">
    <source>
        <dbReference type="PROSITE" id="PS50943"/>
    </source>
</evidence>
<dbReference type="InterPro" id="IPR010982">
    <property type="entry name" value="Lambda_DNA-bd_dom_sf"/>
</dbReference>
<dbReference type="Pfam" id="PF19054">
    <property type="entry name" value="DUF5753"/>
    <property type="match status" value="1"/>
</dbReference>
<dbReference type="Gene3D" id="1.10.260.40">
    <property type="entry name" value="lambda repressor-like DNA-binding domains"/>
    <property type="match status" value="1"/>
</dbReference>
<dbReference type="AlphaFoldDB" id="A0A853AS70"/>
<dbReference type="InterPro" id="IPR001387">
    <property type="entry name" value="Cro/C1-type_HTH"/>
</dbReference>
<dbReference type="RefSeq" id="WP_179722329.1">
    <property type="nucleotide sequence ID" value="NZ_BAABFH010000001.1"/>
</dbReference>
<dbReference type="InterPro" id="IPR043917">
    <property type="entry name" value="DUF5753"/>
</dbReference>
<evidence type="ECO:0000313" key="2">
    <source>
        <dbReference type="EMBL" id="NYI84780.1"/>
    </source>
</evidence>
<dbReference type="PROSITE" id="PS50943">
    <property type="entry name" value="HTH_CROC1"/>
    <property type="match status" value="1"/>
</dbReference>
<comment type="caution">
    <text evidence="2">The sequence shown here is derived from an EMBL/GenBank/DDBJ whole genome shotgun (WGS) entry which is preliminary data.</text>
</comment>
<dbReference type="CDD" id="cd00093">
    <property type="entry name" value="HTH_XRE"/>
    <property type="match status" value="1"/>
</dbReference>
<feature type="domain" description="HTH cro/C1-type" evidence="1">
    <location>
        <begin position="15"/>
        <end position="51"/>
    </location>
</feature>
<protein>
    <submittedName>
        <fullName evidence="2">Transcriptional regulator with XRE-family HTH domain</fullName>
    </submittedName>
</protein>
<dbReference type="SUPFAM" id="SSF47413">
    <property type="entry name" value="lambda repressor-like DNA-binding domains"/>
    <property type="match status" value="1"/>
</dbReference>
<sequence>MSDFDTRRLAFGDALRRLRVEAGLSGKQFAQRAGWTPSKVSRIETANQSVSDADVVVYCRVVGADEAVEAELRQELREIRLEAASWKRQLRSGNRARQEYGRQLEQDAERIRLFEIAMVPGLVQTAEYARHVFEAVAVLHQNQRDVAESVERRMARQEVLYRPGTEVEVICAEAGLRHPIAPPEVMVGQLDRLLALAGMSTLRLAVLPMDVRLRVVPQHGFVIIDDLVLVETVNTEMTVTDPEDLDRFHRLFDVLLAASVEGAEARAVLHGLIERYTALAEEP</sequence>